<dbReference type="RefSeq" id="WP_221221168.1">
    <property type="nucleotide sequence ID" value="NZ_JACIDK010000009.1"/>
</dbReference>
<proteinExistence type="inferred from homology"/>
<evidence type="ECO:0000256" key="2">
    <source>
        <dbReference type="ARBA" id="ARBA00009853"/>
    </source>
</evidence>
<feature type="transmembrane region" description="Helical" evidence="6">
    <location>
        <begin position="18"/>
        <end position="37"/>
    </location>
</feature>
<feature type="transmembrane region" description="Helical" evidence="6">
    <location>
        <begin position="85"/>
        <end position="102"/>
    </location>
</feature>
<evidence type="ECO:0000256" key="4">
    <source>
        <dbReference type="ARBA" id="ARBA00022989"/>
    </source>
</evidence>
<keyword evidence="5 6" id="KW-0472">Membrane</keyword>
<dbReference type="Pfam" id="PF00892">
    <property type="entry name" value="EamA"/>
    <property type="match status" value="2"/>
</dbReference>
<evidence type="ECO:0000259" key="7">
    <source>
        <dbReference type="Pfam" id="PF00892"/>
    </source>
</evidence>
<keyword evidence="4 6" id="KW-1133">Transmembrane helix</keyword>
<organism evidence="8 9">
    <name type="scientific">Phenylobacterium haematophilum</name>
    <dbReference type="NCBI Taxonomy" id="98513"/>
    <lineage>
        <taxon>Bacteria</taxon>
        <taxon>Pseudomonadati</taxon>
        <taxon>Pseudomonadota</taxon>
        <taxon>Alphaproteobacteria</taxon>
        <taxon>Caulobacterales</taxon>
        <taxon>Caulobacteraceae</taxon>
        <taxon>Phenylobacterium</taxon>
    </lineage>
</organism>
<feature type="transmembrane region" description="Helical" evidence="6">
    <location>
        <begin position="133"/>
        <end position="150"/>
    </location>
</feature>
<feature type="domain" description="EamA" evidence="7">
    <location>
        <begin position="17"/>
        <end position="149"/>
    </location>
</feature>
<reference evidence="8 9" key="1">
    <citation type="submission" date="2020-08" db="EMBL/GenBank/DDBJ databases">
        <title>Genomic Encyclopedia of Type Strains, Phase IV (KMG-IV): sequencing the most valuable type-strain genomes for metagenomic binning, comparative biology and taxonomic classification.</title>
        <authorList>
            <person name="Goeker M."/>
        </authorList>
    </citation>
    <scope>NUCLEOTIDE SEQUENCE [LARGE SCALE GENOMIC DNA]</scope>
    <source>
        <strain evidence="8 9">DSM 21793</strain>
    </source>
</reference>
<feature type="transmembrane region" description="Helical" evidence="6">
    <location>
        <begin position="243"/>
        <end position="267"/>
    </location>
</feature>
<dbReference type="PANTHER" id="PTHR22911">
    <property type="entry name" value="ACYL-MALONYL CONDENSING ENZYME-RELATED"/>
    <property type="match status" value="1"/>
</dbReference>
<dbReference type="EMBL" id="JACIDK010000009">
    <property type="protein sequence ID" value="MBB3893326.1"/>
    <property type="molecule type" value="Genomic_DNA"/>
</dbReference>
<evidence type="ECO:0000256" key="5">
    <source>
        <dbReference type="ARBA" id="ARBA00023136"/>
    </source>
</evidence>
<feature type="transmembrane region" description="Helical" evidence="6">
    <location>
        <begin position="43"/>
        <end position="64"/>
    </location>
</feature>
<keyword evidence="9" id="KW-1185">Reference proteome</keyword>
<gene>
    <name evidence="8" type="ORF">GGQ61_004068</name>
</gene>
<sequence length="301" mass="31308">MPADAPSHAVQQSNGAGIALRVAAMACMAVLAALVKACAERGAPVLEIVFFRNAFAFVPVLLYVSRTTGFSVLKTKRLGGHATRAAVGLIGMVCGFTAVSMLPLTESTALSFASPLFMTALSALILKEVVGVHRWAAVAIGFVGVLIMVRPDPGHMATLGAGFALLGALGAAGAMIAIREIGRTEPGPTIVFYFTLAGMLLGLSSLPFGGWTIPDTTTLVMLVSAGLIGGTGQLLLTEALRRAPVAVVAPFDYSQLIWAGIIGYLVWDEIPRAATIAGALVVAGSGVYILFRETRRLRRSV</sequence>
<comment type="subcellular location">
    <subcellularLocation>
        <location evidence="1">Membrane</location>
        <topology evidence="1">Multi-pass membrane protein</topology>
    </subcellularLocation>
</comment>
<dbReference type="AlphaFoldDB" id="A0A840A3Y4"/>
<evidence type="ECO:0000256" key="6">
    <source>
        <dbReference type="SAM" id="Phobius"/>
    </source>
</evidence>
<dbReference type="InterPro" id="IPR037185">
    <property type="entry name" value="EmrE-like"/>
</dbReference>
<evidence type="ECO:0000256" key="1">
    <source>
        <dbReference type="ARBA" id="ARBA00004141"/>
    </source>
</evidence>
<dbReference type="PANTHER" id="PTHR22911:SF6">
    <property type="entry name" value="SOLUTE CARRIER FAMILY 35 MEMBER G1"/>
    <property type="match status" value="1"/>
</dbReference>
<protein>
    <submittedName>
        <fullName evidence="8">Drug/metabolite transporter (DMT)-like permease</fullName>
    </submittedName>
</protein>
<feature type="transmembrane region" description="Helical" evidence="6">
    <location>
        <begin position="156"/>
        <end position="178"/>
    </location>
</feature>
<feature type="transmembrane region" description="Helical" evidence="6">
    <location>
        <begin position="108"/>
        <end position="126"/>
    </location>
</feature>
<evidence type="ECO:0000256" key="3">
    <source>
        <dbReference type="ARBA" id="ARBA00022692"/>
    </source>
</evidence>
<evidence type="ECO:0000313" key="8">
    <source>
        <dbReference type="EMBL" id="MBB3893326.1"/>
    </source>
</evidence>
<comment type="similarity">
    <text evidence="2">Belongs to the drug/metabolite transporter (DMT) superfamily. 10 TMS drug/metabolite exporter (DME) (TC 2.A.7.3) family.</text>
</comment>
<name>A0A840A3Y4_9CAUL</name>
<feature type="transmembrane region" description="Helical" evidence="6">
    <location>
        <begin position="190"/>
        <end position="213"/>
    </location>
</feature>
<dbReference type="Proteomes" id="UP000530564">
    <property type="component" value="Unassembled WGS sequence"/>
</dbReference>
<feature type="transmembrane region" description="Helical" evidence="6">
    <location>
        <begin position="273"/>
        <end position="291"/>
    </location>
</feature>
<keyword evidence="3 6" id="KW-0812">Transmembrane</keyword>
<dbReference type="InterPro" id="IPR000620">
    <property type="entry name" value="EamA_dom"/>
</dbReference>
<dbReference type="SUPFAM" id="SSF103481">
    <property type="entry name" value="Multidrug resistance efflux transporter EmrE"/>
    <property type="match status" value="2"/>
</dbReference>
<feature type="transmembrane region" description="Helical" evidence="6">
    <location>
        <begin position="219"/>
        <end position="236"/>
    </location>
</feature>
<evidence type="ECO:0000313" key="9">
    <source>
        <dbReference type="Proteomes" id="UP000530564"/>
    </source>
</evidence>
<feature type="domain" description="EamA" evidence="7">
    <location>
        <begin position="159"/>
        <end position="285"/>
    </location>
</feature>
<dbReference type="GO" id="GO:0016020">
    <property type="term" value="C:membrane"/>
    <property type="evidence" value="ECO:0007669"/>
    <property type="project" value="UniProtKB-SubCell"/>
</dbReference>
<accession>A0A840A3Y4</accession>
<comment type="caution">
    <text evidence="8">The sequence shown here is derived from an EMBL/GenBank/DDBJ whole genome shotgun (WGS) entry which is preliminary data.</text>
</comment>